<dbReference type="InterPro" id="IPR020846">
    <property type="entry name" value="MFS_dom"/>
</dbReference>
<dbReference type="GO" id="GO:0005351">
    <property type="term" value="F:carbohydrate:proton symporter activity"/>
    <property type="evidence" value="ECO:0007669"/>
    <property type="project" value="TreeGrafter"/>
</dbReference>
<dbReference type="PROSITE" id="PS00217">
    <property type="entry name" value="SUGAR_TRANSPORT_2"/>
    <property type="match status" value="1"/>
</dbReference>
<feature type="transmembrane region" description="Helical" evidence="6">
    <location>
        <begin position="40"/>
        <end position="64"/>
    </location>
</feature>
<keyword evidence="3 6" id="KW-0812">Transmembrane</keyword>
<evidence type="ECO:0000256" key="5">
    <source>
        <dbReference type="ARBA" id="ARBA00023136"/>
    </source>
</evidence>
<dbReference type="InterPro" id="IPR050360">
    <property type="entry name" value="MFS_Sugar_Transporters"/>
</dbReference>
<evidence type="ECO:0000256" key="3">
    <source>
        <dbReference type="ARBA" id="ARBA00022692"/>
    </source>
</evidence>
<keyword evidence="9" id="KW-1185">Reference proteome</keyword>
<dbReference type="AlphaFoldDB" id="A0AAJ0GCW5"/>
<protein>
    <recommendedName>
        <fullName evidence="7">Major facilitator superfamily (MFS) profile domain-containing protein</fullName>
    </recommendedName>
</protein>
<dbReference type="EMBL" id="JAWDJX010000012">
    <property type="protein sequence ID" value="KAK3054478.1"/>
    <property type="molecule type" value="Genomic_DNA"/>
</dbReference>
<dbReference type="Gene3D" id="1.20.1250.20">
    <property type="entry name" value="MFS general substrate transporter like domains"/>
    <property type="match status" value="1"/>
</dbReference>
<dbReference type="PANTHER" id="PTHR48022:SF15">
    <property type="entry name" value="ALPHA-GLUCOSIDE TRANSPORTER, PUTATIVE (AFU_ORTHOLOGUE AFUA_5G00500)-RELATED"/>
    <property type="match status" value="1"/>
</dbReference>
<feature type="transmembrane region" description="Helical" evidence="6">
    <location>
        <begin position="136"/>
        <end position="156"/>
    </location>
</feature>
<accession>A0AAJ0GCW5</accession>
<dbReference type="Pfam" id="PF00083">
    <property type="entry name" value="Sugar_tr"/>
    <property type="match status" value="1"/>
</dbReference>
<dbReference type="InterPro" id="IPR005828">
    <property type="entry name" value="MFS_sugar_transport-like"/>
</dbReference>
<proteinExistence type="inferred from homology"/>
<dbReference type="GO" id="GO:0016020">
    <property type="term" value="C:membrane"/>
    <property type="evidence" value="ECO:0007669"/>
    <property type="project" value="UniProtKB-SubCell"/>
</dbReference>
<dbReference type="Proteomes" id="UP001271007">
    <property type="component" value="Unassembled WGS sequence"/>
</dbReference>
<dbReference type="InterPro" id="IPR005829">
    <property type="entry name" value="Sugar_transporter_CS"/>
</dbReference>
<feature type="domain" description="Major facilitator superfamily (MFS) profile" evidence="7">
    <location>
        <begin position="1"/>
        <end position="450"/>
    </location>
</feature>
<evidence type="ECO:0000256" key="6">
    <source>
        <dbReference type="SAM" id="Phobius"/>
    </source>
</evidence>
<feature type="transmembrane region" description="Helical" evidence="6">
    <location>
        <begin position="107"/>
        <end position="124"/>
    </location>
</feature>
<feature type="transmembrane region" description="Helical" evidence="6">
    <location>
        <begin position="427"/>
        <end position="446"/>
    </location>
</feature>
<evidence type="ECO:0000256" key="1">
    <source>
        <dbReference type="ARBA" id="ARBA00004141"/>
    </source>
</evidence>
<dbReference type="InterPro" id="IPR036259">
    <property type="entry name" value="MFS_trans_sf"/>
</dbReference>
<evidence type="ECO:0000256" key="2">
    <source>
        <dbReference type="ARBA" id="ARBA00010992"/>
    </source>
</evidence>
<feature type="transmembrane region" description="Helical" evidence="6">
    <location>
        <begin position="326"/>
        <end position="348"/>
    </location>
</feature>
<dbReference type="SUPFAM" id="SSF103473">
    <property type="entry name" value="MFS general substrate transporter"/>
    <property type="match status" value="1"/>
</dbReference>
<evidence type="ECO:0000313" key="9">
    <source>
        <dbReference type="Proteomes" id="UP001271007"/>
    </source>
</evidence>
<feature type="transmembrane region" description="Helical" evidence="6">
    <location>
        <begin position="396"/>
        <end position="415"/>
    </location>
</feature>
<feature type="transmembrane region" description="Helical" evidence="6">
    <location>
        <begin position="263"/>
        <end position="284"/>
    </location>
</feature>
<keyword evidence="4 6" id="KW-1133">Transmembrane helix</keyword>
<feature type="transmembrane region" description="Helical" evidence="6">
    <location>
        <begin position="168"/>
        <end position="187"/>
    </location>
</feature>
<dbReference type="PANTHER" id="PTHR48022">
    <property type="entry name" value="PLASTIDIC GLUCOSE TRANSPORTER 4"/>
    <property type="match status" value="1"/>
</dbReference>
<name>A0AAJ0GCW5_9PEZI</name>
<dbReference type="PROSITE" id="PS50850">
    <property type="entry name" value="MFS"/>
    <property type="match status" value="1"/>
</dbReference>
<organism evidence="8 9">
    <name type="scientific">Extremus antarcticus</name>
    <dbReference type="NCBI Taxonomy" id="702011"/>
    <lineage>
        <taxon>Eukaryota</taxon>
        <taxon>Fungi</taxon>
        <taxon>Dikarya</taxon>
        <taxon>Ascomycota</taxon>
        <taxon>Pezizomycotina</taxon>
        <taxon>Dothideomycetes</taxon>
        <taxon>Dothideomycetidae</taxon>
        <taxon>Mycosphaerellales</taxon>
        <taxon>Extremaceae</taxon>
        <taxon>Extremus</taxon>
    </lineage>
</organism>
<dbReference type="PROSITE" id="PS00216">
    <property type="entry name" value="SUGAR_TRANSPORT_1"/>
    <property type="match status" value="1"/>
</dbReference>
<comment type="subcellular location">
    <subcellularLocation>
        <location evidence="1">Membrane</location>
        <topology evidence="1">Multi-pass membrane protein</topology>
    </subcellularLocation>
</comment>
<reference evidence="8" key="1">
    <citation type="submission" date="2023-04" db="EMBL/GenBank/DDBJ databases">
        <title>Black Yeasts Isolated from many extreme environments.</title>
        <authorList>
            <person name="Coleine C."/>
            <person name="Stajich J.E."/>
            <person name="Selbmann L."/>
        </authorList>
    </citation>
    <scope>NUCLEOTIDE SEQUENCE</scope>
    <source>
        <strain evidence="8">CCFEE 5312</strain>
    </source>
</reference>
<gene>
    <name evidence="8" type="ORF">LTR09_004747</name>
</gene>
<comment type="similarity">
    <text evidence="2">Belongs to the major facilitator superfamily. Sugar transporter (TC 2.A.1.1) family.</text>
</comment>
<keyword evidence="5 6" id="KW-0472">Membrane</keyword>
<comment type="caution">
    <text evidence="8">The sequence shown here is derived from an EMBL/GenBank/DDBJ whole genome shotgun (WGS) entry which is preliminary data.</text>
</comment>
<evidence type="ECO:0000256" key="4">
    <source>
        <dbReference type="ARBA" id="ARBA00022989"/>
    </source>
</evidence>
<feature type="transmembrane region" description="Helical" evidence="6">
    <location>
        <begin position="296"/>
        <end position="319"/>
    </location>
</feature>
<dbReference type="FunFam" id="1.20.1250.20:FF:000078">
    <property type="entry name" value="MFS maltose transporter, putative"/>
    <property type="match status" value="1"/>
</dbReference>
<sequence>MLLVFNFGVDGIIAGLTVSIPRFRADYGHLVEIAPAVEDYVIPATWLAVFAAVSQATSVLGAFVAGYSADKVGRRWTNAISCVIALGGVSAQYFSNGSLDVLVAGKAIKGIAVGMWIVVCPTYVSEIAPLRVRGVLASMTDSILFAGAFLFTGIGYVVAPRPGKDSYLILFACQWIIPAFVLLTTFFSPESPVWLSRQGRRAAAQRALHKIHGAKANTRKDGILAQIEQTLARERGQRAHQDETNSYLECFSKNNRRRTFTTMFVYTCQYLSGNTLVLGYQTYVYQLTLGWSTQKAFAVGLGATGWFFACNIIAWVLIAKLRRRQFLVWGQLGASVSLFLMGGCLMAGTNARTAGLAAVAFIYLGGFFYEIGLATVGWCIGAELPALRMRSRTQALANMCLHAMSWVQAFIFPYMFNPDAGNLGGKIAFYFAATTFVGFVGCFFLLPETLNRSPAEMDILFERKTPIRKFHEAWIDDAYVTDLAMD</sequence>
<feature type="transmembrane region" description="Helical" evidence="6">
    <location>
        <begin position="360"/>
        <end position="384"/>
    </location>
</feature>
<feature type="transmembrane region" description="Helical" evidence="6">
    <location>
        <begin position="76"/>
        <end position="95"/>
    </location>
</feature>
<evidence type="ECO:0000313" key="8">
    <source>
        <dbReference type="EMBL" id="KAK3054478.1"/>
    </source>
</evidence>
<evidence type="ECO:0000259" key="7">
    <source>
        <dbReference type="PROSITE" id="PS50850"/>
    </source>
</evidence>